<sequence>MWENPLKVEPERFLVGADDGKGHFREGGIRVRADWVSKENVCGNQSREEDAHVQDGFDVACTLLSGKCQIDVEEVRLEEKIDIVLCGTELFVKVPVPRLFDVVCRGGEPRWRVGEVPRWLMRQQLVEAAADSTTRDWRRADGEEKEL</sequence>
<dbReference type="AlphaFoldDB" id="A0AAV9FD28"/>
<reference evidence="1" key="2">
    <citation type="submission" date="2023-06" db="EMBL/GenBank/DDBJ databases">
        <authorList>
            <person name="Ma L."/>
            <person name="Liu K.-W."/>
            <person name="Li Z."/>
            <person name="Hsiao Y.-Y."/>
            <person name="Qi Y."/>
            <person name="Fu T."/>
            <person name="Tang G."/>
            <person name="Zhang D."/>
            <person name="Sun W.-H."/>
            <person name="Liu D.-K."/>
            <person name="Li Y."/>
            <person name="Chen G.-Z."/>
            <person name="Liu X.-D."/>
            <person name="Liao X.-Y."/>
            <person name="Jiang Y.-T."/>
            <person name="Yu X."/>
            <person name="Hao Y."/>
            <person name="Huang J."/>
            <person name="Zhao X.-W."/>
            <person name="Ke S."/>
            <person name="Chen Y.-Y."/>
            <person name="Wu W.-L."/>
            <person name="Hsu J.-L."/>
            <person name="Lin Y.-F."/>
            <person name="Huang M.-D."/>
            <person name="Li C.-Y."/>
            <person name="Huang L."/>
            <person name="Wang Z.-W."/>
            <person name="Zhao X."/>
            <person name="Zhong W.-Y."/>
            <person name="Peng D.-H."/>
            <person name="Ahmad S."/>
            <person name="Lan S."/>
            <person name="Zhang J.-S."/>
            <person name="Tsai W.-C."/>
            <person name="Van De Peer Y."/>
            <person name="Liu Z.-J."/>
        </authorList>
    </citation>
    <scope>NUCLEOTIDE SEQUENCE</scope>
    <source>
        <strain evidence="1">CP</strain>
        <tissue evidence="1">Leaves</tissue>
    </source>
</reference>
<reference evidence="1" key="1">
    <citation type="journal article" date="2023" name="Nat. Commun.">
        <title>Diploid and tetraploid genomes of Acorus and the evolution of monocots.</title>
        <authorList>
            <person name="Ma L."/>
            <person name="Liu K.W."/>
            <person name="Li Z."/>
            <person name="Hsiao Y.Y."/>
            <person name="Qi Y."/>
            <person name="Fu T."/>
            <person name="Tang G.D."/>
            <person name="Zhang D."/>
            <person name="Sun W.H."/>
            <person name="Liu D.K."/>
            <person name="Li Y."/>
            <person name="Chen G.Z."/>
            <person name="Liu X.D."/>
            <person name="Liao X.Y."/>
            <person name="Jiang Y.T."/>
            <person name="Yu X."/>
            <person name="Hao Y."/>
            <person name="Huang J."/>
            <person name="Zhao X.W."/>
            <person name="Ke S."/>
            <person name="Chen Y.Y."/>
            <person name="Wu W.L."/>
            <person name="Hsu J.L."/>
            <person name="Lin Y.F."/>
            <person name="Huang M.D."/>
            <person name="Li C.Y."/>
            <person name="Huang L."/>
            <person name="Wang Z.W."/>
            <person name="Zhao X."/>
            <person name="Zhong W.Y."/>
            <person name="Peng D.H."/>
            <person name="Ahmad S."/>
            <person name="Lan S."/>
            <person name="Zhang J.S."/>
            <person name="Tsai W.C."/>
            <person name="Van de Peer Y."/>
            <person name="Liu Z.J."/>
        </authorList>
    </citation>
    <scope>NUCLEOTIDE SEQUENCE</scope>
    <source>
        <strain evidence="1">CP</strain>
    </source>
</reference>
<accession>A0AAV9FD28</accession>
<dbReference type="EMBL" id="JAUJYO010000003">
    <property type="protein sequence ID" value="KAK1322268.1"/>
    <property type="molecule type" value="Genomic_DNA"/>
</dbReference>
<name>A0AAV9FD28_ACOCL</name>
<comment type="caution">
    <text evidence="1">The sequence shown here is derived from an EMBL/GenBank/DDBJ whole genome shotgun (WGS) entry which is preliminary data.</text>
</comment>
<gene>
    <name evidence="1" type="ORF">QJS10_CPA03g01401</name>
</gene>
<dbReference type="Proteomes" id="UP001180020">
    <property type="component" value="Unassembled WGS sequence"/>
</dbReference>
<evidence type="ECO:0000313" key="2">
    <source>
        <dbReference type="Proteomes" id="UP001180020"/>
    </source>
</evidence>
<organism evidence="1 2">
    <name type="scientific">Acorus calamus</name>
    <name type="common">Sweet flag</name>
    <dbReference type="NCBI Taxonomy" id="4465"/>
    <lineage>
        <taxon>Eukaryota</taxon>
        <taxon>Viridiplantae</taxon>
        <taxon>Streptophyta</taxon>
        <taxon>Embryophyta</taxon>
        <taxon>Tracheophyta</taxon>
        <taxon>Spermatophyta</taxon>
        <taxon>Magnoliopsida</taxon>
        <taxon>Liliopsida</taxon>
        <taxon>Acoraceae</taxon>
        <taxon>Acorus</taxon>
    </lineage>
</organism>
<keyword evidence="2" id="KW-1185">Reference proteome</keyword>
<protein>
    <submittedName>
        <fullName evidence="1">Uncharacterized protein</fullName>
    </submittedName>
</protein>
<evidence type="ECO:0000313" key="1">
    <source>
        <dbReference type="EMBL" id="KAK1322268.1"/>
    </source>
</evidence>
<proteinExistence type="predicted"/>